<dbReference type="RefSeq" id="WP_208429799.1">
    <property type="nucleotide sequence ID" value="NZ_JAEPRJ010000001.1"/>
</dbReference>
<proteinExistence type="predicted"/>
<sequence>MKQIKIDSNFIKYDEQEVEAQSCMDDCVEVKYSKQASGRKSGVVGGPAITACTCSEVQHTQKTAKGNPFF</sequence>
<organism evidence="1 2">
    <name type="scientific">Catonella massiliensis</name>
    <dbReference type="NCBI Taxonomy" id="2799636"/>
    <lineage>
        <taxon>Bacteria</taxon>
        <taxon>Bacillati</taxon>
        <taxon>Bacillota</taxon>
        <taxon>Clostridia</taxon>
        <taxon>Lachnospirales</taxon>
        <taxon>Lachnospiraceae</taxon>
        <taxon>Catonella</taxon>
    </lineage>
</organism>
<dbReference type="Proteomes" id="UP000604730">
    <property type="component" value="Unassembled WGS sequence"/>
</dbReference>
<dbReference type="EMBL" id="JAEPRJ010000001">
    <property type="protein sequence ID" value="MBK5898374.1"/>
    <property type="molecule type" value="Genomic_DNA"/>
</dbReference>
<protein>
    <submittedName>
        <fullName evidence="1">Uncharacterized protein</fullName>
    </submittedName>
</protein>
<reference evidence="1 2" key="1">
    <citation type="submission" date="2021-01" db="EMBL/GenBank/DDBJ databases">
        <title>Isolation and description of Catonella massiliensis sp. nov., a novel Catonella species, isolated from a stable periodontitis subject.</title>
        <authorList>
            <person name="Antezack A."/>
            <person name="Boxberger M."/>
            <person name="La Scola B."/>
            <person name="Monnet-Corti V."/>
        </authorList>
    </citation>
    <scope>NUCLEOTIDE SEQUENCE [LARGE SCALE GENOMIC DNA]</scope>
    <source>
        <strain evidence="1 2">Marseille-Q4567</strain>
    </source>
</reference>
<accession>A0ABS1J2K8</accession>
<name>A0ABS1J2K8_9FIRM</name>
<evidence type="ECO:0000313" key="2">
    <source>
        <dbReference type="Proteomes" id="UP000604730"/>
    </source>
</evidence>
<comment type="caution">
    <text evidence="1">The sequence shown here is derived from an EMBL/GenBank/DDBJ whole genome shotgun (WGS) entry which is preliminary data.</text>
</comment>
<keyword evidence="2" id="KW-1185">Reference proteome</keyword>
<gene>
    <name evidence="1" type="ORF">JJN12_11380</name>
</gene>
<evidence type="ECO:0000313" key="1">
    <source>
        <dbReference type="EMBL" id="MBK5898374.1"/>
    </source>
</evidence>